<feature type="region of interest" description="Disordered" evidence="5">
    <location>
        <begin position="1"/>
        <end position="32"/>
    </location>
</feature>
<dbReference type="PANTHER" id="PTHR23105">
    <property type="entry name" value="RIBOSOMAL PROTEIN L7AE FAMILY MEMBER"/>
    <property type="match status" value="1"/>
</dbReference>
<dbReference type="PRINTS" id="PR00881">
    <property type="entry name" value="L7ARS6FAMILY"/>
</dbReference>
<feature type="domain" description="Ribosomal protein eL8/eL30/eS12/Gadd45" evidence="6">
    <location>
        <begin position="140"/>
        <end position="231"/>
    </location>
</feature>
<dbReference type="OMA" id="RMVKWPA"/>
<dbReference type="OrthoDB" id="29563at2759"/>
<dbReference type="InterPro" id="IPR050257">
    <property type="entry name" value="eL8/uL1-like"/>
</dbReference>
<dbReference type="Proteomes" id="UP000001064">
    <property type="component" value="Unassembled WGS sequence"/>
</dbReference>
<dbReference type="SUPFAM" id="SSF55315">
    <property type="entry name" value="L30e-like"/>
    <property type="match status" value="1"/>
</dbReference>
<name>F1A183_DICPU</name>
<dbReference type="STRING" id="5786.F1A183"/>
<dbReference type="InterPro" id="IPR001921">
    <property type="entry name" value="Ribosomal_eL8_euk"/>
</dbReference>
<evidence type="ECO:0000256" key="4">
    <source>
        <dbReference type="RuleBase" id="RU367042"/>
    </source>
</evidence>
<dbReference type="InterPro" id="IPR018492">
    <property type="entry name" value="Ribosomal_eL8/Nhp2"/>
</dbReference>
<dbReference type="GO" id="GO:0000470">
    <property type="term" value="P:maturation of LSU-rRNA"/>
    <property type="evidence" value="ECO:0000318"/>
    <property type="project" value="GO_Central"/>
</dbReference>
<feature type="compositionally biased region" description="Basic residues" evidence="5">
    <location>
        <begin position="22"/>
        <end position="32"/>
    </location>
</feature>
<dbReference type="FunFam" id="3.30.1330.30:FF:000003">
    <property type="entry name" value="60S ribosomal protein L7a"/>
    <property type="match status" value="1"/>
</dbReference>
<dbReference type="eggNOG" id="KOG3166">
    <property type="taxonomic scope" value="Eukaryota"/>
</dbReference>
<dbReference type="InParanoid" id="F1A183"/>
<evidence type="ECO:0000313" key="8">
    <source>
        <dbReference type="Proteomes" id="UP000001064"/>
    </source>
</evidence>
<sequence>MSSKQTKAPAAAAKAAPVAANKSKKVVKKGEKKPKTRTLFNALYTKETKNFGTGFGVQPKRDLTHFVHWPRYVRVQRQRRVLLRRLKVPPTINQFTRVFDKNTAIHLFKLLDKYRPEEASVKKARLLKVAEARAAAPKGEKVAKAEKPVQYLRHGIDAVTKLVEKKKAKLVVIAHDVDPVELVLYLPALCRRMDVPYCIVKSKSRLGELVHMRNAACVALTGVNATDANELALLVESAKQMFNNNADARKTWGGNTLSGPTRAIIAKRQKAASKEATAKSKIQ</sequence>
<dbReference type="VEuPathDB" id="AmoebaDB:DICPUDRAFT_158272"/>
<dbReference type="Pfam" id="PF01248">
    <property type="entry name" value="Ribosomal_L7Ae"/>
    <property type="match status" value="1"/>
</dbReference>
<comment type="function">
    <text evidence="4">Component of the ribosome.</text>
</comment>
<dbReference type="RefSeq" id="XP_003293425.1">
    <property type="nucleotide sequence ID" value="XM_003293377.1"/>
</dbReference>
<accession>F1A183</accession>
<evidence type="ECO:0000313" key="7">
    <source>
        <dbReference type="EMBL" id="EGC30038.1"/>
    </source>
</evidence>
<dbReference type="FunCoup" id="F1A183">
    <property type="interactions" value="541"/>
</dbReference>
<evidence type="ECO:0000256" key="5">
    <source>
        <dbReference type="SAM" id="MobiDB-lite"/>
    </source>
</evidence>
<dbReference type="PROSITE" id="PS01082">
    <property type="entry name" value="RIBOSOMAL_L7AE"/>
    <property type="match status" value="1"/>
</dbReference>
<evidence type="ECO:0000256" key="2">
    <source>
        <dbReference type="ARBA" id="ARBA00022980"/>
    </source>
</evidence>
<feature type="compositionally biased region" description="Low complexity" evidence="5">
    <location>
        <begin position="7"/>
        <end position="21"/>
    </location>
</feature>
<evidence type="ECO:0000256" key="3">
    <source>
        <dbReference type="ARBA" id="ARBA00023274"/>
    </source>
</evidence>
<keyword evidence="2 4" id="KW-0689">Ribosomal protein</keyword>
<dbReference type="InterPro" id="IPR004038">
    <property type="entry name" value="Ribosomal_eL8/eL30/eS12/Gad45"/>
</dbReference>
<gene>
    <name evidence="7" type="ORF">DICPUDRAFT_158272</name>
</gene>
<dbReference type="KEGG" id="dpp:DICPUDRAFT_158272"/>
<dbReference type="InterPro" id="IPR004037">
    <property type="entry name" value="Ribosomal_eL8-like_CS"/>
</dbReference>
<dbReference type="GO" id="GO:0003723">
    <property type="term" value="F:RNA binding"/>
    <property type="evidence" value="ECO:0000318"/>
    <property type="project" value="GO_Central"/>
</dbReference>
<protein>
    <recommendedName>
        <fullName evidence="4">60S ribosomal protein L7a</fullName>
    </recommendedName>
</protein>
<keyword evidence="8" id="KW-1185">Reference proteome</keyword>
<keyword evidence="3 4" id="KW-0687">Ribonucleoprotein</keyword>
<organism evidence="7 8">
    <name type="scientific">Dictyostelium purpureum</name>
    <name type="common">Slime mold</name>
    <dbReference type="NCBI Taxonomy" id="5786"/>
    <lineage>
        <taxon>Eukaryota</taxon>
        <taxon>Amoebozoa</taxon>
        <taxon>Evosea</taxon>
        <taxon>Eumycetozoa</taxon>
        <taxon>Dictyostelia</taxon>
        <taxon>Dictyosteliales</taxon>
        <taxon>Dictyosteliaceae</taxon>
        <taxon>Dictyostelium</taxon>
    </lineage>
</organism>
<dbReference type="Gene3D" id="3.30.1330.30">
    <property type="match status" value="1"/>
</dbReference>
<evidence type="ECO:0000259" key="6">
    <source>
        <dbReference type="Pfam" id="PF01248"/>
    </source>
</evidence>
<dbReference type="GeneID" id="10511282"/>
<dbReference type="GO" id="GO:0022625">
    <property type="term" value="C:cytosolic large ribosomal subunit"/>
    <property type="evidence" value="ECO:0000318"/>
    <property type="project" value="GO_Central"/>
</dbReference>
<dbReference type="PRINTS" id="PR00882">
    <property type="entry name" value="RIBOSOMALL7A"/>
</dbReference>
<comment type="similarity">
    <text evidence="1 4">Belongs to the eukaryotic ribosomal protein eL8 family.</text>
</comment>
<reference evidence="8" key="1">
    <citation type="journal article" date="2011" name="Genome Biol.">
        <title>Comparative genomics of the social amoebae Dictyostelium discoideum and Dictyostelium purpureum.</title>
        <authorList>
            <consortium name="US DOE Joint Genome Institute (JGI-PGF)"/>
            <person name="Sucgang R."/>
            <person name="Kuo A."/>
            <person name="Tian X."/>
            <person name="Salerno W."/>
            <person name="Parikh A."/>
            <person name="Feasley C.L."/>
            <person name="Dalin E."/>
            <person name="Tu H."/>
            <person name="Huang E."/>
            <person name="Barry K."/>
            <person name="Lindquist E."/>
            <person name="Shapiro H."/>
            <person name="Bruce D."/>
            <person name="Schmutz J."/>
            <person name="Salamov A."/>
            <person name="Fey P."/>
            <person name="Gaudet P."/>
            <person name="Anjard C."/>
            <person name="Babu M.M."/>
            <person name="Basu S."/>
            <person name="Bushmanova Y."/>
            <person name="van der Wel H."/>
            <person name="Katoh-Kurasawa M."/>
            <person name="Dinh C."/>
            <person name="Coutinho P.M."/>
            <person name="Saito T."/>
            <person name="Elias M."/>
            <person name="Schaap P."/>
            <person name="Kay R.R."/>
            <person name="Henrissat B."/>
            <person name="Eichinger L."/>
            <person name="Rivero F."/>
            <person name="Putnam N.H."/>
            <person name="West C.M."/>
            <person name="Loomis W.F."/>
            <person name="Chisholm R.L."/>
            <person name="Shaulsky G."/>
            <person name="Strassmann J.E."/>
            <person name="Queller D.C."/>
            <person name="Kuspa A."/>
            <person name="Grigoriev I.V."/>
        </authorList>
    </citation>
    <scope>NUCLEOTIDE SEQUENCE [LARGE SCALE GENOMIC DNA]</scope>
    <source>
        <strain evidence="8">QSDP1</strain>
    </source>
</reference>
<dbReference type="AlphaFoldDB" id="F1A183"/>
<dbReference type="InterPro" id="IPR029064">
    <property type="entry name" value="Ribosomal_eL30-like_sf"/>
</dbReference>
<evidence type="ECO:0000256" key="1">
    <source>
        <dbReference type="ARBA" id="ARBA00007337"/>
    </source>
</evidence>
<proteinExistence type="inferred from homology"/>
<dbReference type="EMBL" id="GL871364">
    <property type="protein sequence ID" value="EGC30038.1"/>
    <property type="molecule type" value="Genomic_DNA"/>
</dbReference>